<dbReference type="PRINTS" id="PR02049">
    <property type="entry name" value="PROTEINF36A"/>
</dbReference>
<keyword evidence="6 9" id="KW-1133">Transmembrane helix</keyword>
<gene>
    <name evidence="10" type="ORF">NEZAVI_LOCUS14697</name>
</gene>
<feature type="transmembrane region" description="Helical" evidence="9">
    <location>
        <begin position="50"/>
        <end position="69"/>
    </location>
</feature>
<proteinExistence type="inferred from homology"/>
<keyword evidence="5" id="KW-0999">Mitochondrion inner membrane</keyword>
<reference evidence="10" key="1">
    <citation type="submission" date="2022-01" db="EMBL/GenBank/DDBJ databases">
        <authorList>
            <person name="King R."/>
        </authorList>
    </citation>
    <scope>NUCLEOTIDE SEQUENCE</scope>
</reference>
<evidence type="ECO:0000313" key="11">
    <source>
        <dbReference type="Proteomes" id="UP001152798"/>
    </source>
</evidence>
<evidence type="ECO:0000256" key="4">
    <source>
        <dbReference type="ARBA" id="ARBA00022692"/>
    </source>
</evidence>
<sequence length="109" mass="12138">MADEEVEKKVSIFGKSIGEIPCFRDSYFYGICTGFVSGLGHFMFTSKPGLSTHVGMGAFCISTLTYWSYCRWKHNEQIKQAALIKAFLQEGFVKESGISSNDEDMIASV</sequence>
<evidence type="ECO:0000256" key="5">
    <source>
        <dbReference type="ARBA" id="ARBA00022792"/>
    </source>
</evidence>
<evidence type="ECO:0000256" key="1">
    <source>
        <dbReference type="ARBA" id="ARBA00004273"/>
    </source>
</evidence>
<feature type="transmembrane region" description="Helical" evidence="9">
    <location>
        <begin position="26"/>
        <end position="44"/>
    </location>
</feature>
<organism evidence="10 11">
    <name type="scientific">Nezara viridula</name>
    <name type="common">Southern green stink bug</name>
    <name type="synonym">Cimex viridulus</name>
    <dbReference type="NCBI Taxonomy" id="85310"/>
    <lineage>
        <taxon>Eukaryota</taxon>
        <taxon>Metazoa</taxon>
        <taxon>Ecdysozoa</taxon>
        <taxon>Arthropoda</taxon>
        <taxon>Hexapoda</taxon>
        <taxon>Insecta</taxon>
        <taxon>Pterygota</taxon>
        <taxon>Neoptera</taxon>
        <taxon>Paraneoptera</taxon>
        <taxon>Hemiptera</taxon>
        <taxon>Heteroptera</taxon>
        <taxon>Panheteroptera</taxon>
        <taxon>Pentatomomorpha</taxon>
        <taxon>Pentatomoidea</taxon>
        <taxon>Pentatomidae</taxon>
        <taxon>Pentatominae</taxon>
        <taxon>Nezara</taxon>
    </lineage>
</organism>
<keyword evidence="4 9" id="KW-0812">Transmembrane</keyword>
<comment type="similarity">
    <text evidence="2">Belongs to the COX20 family.</text>
</comment>
<dbReference type="OrthoDB" id="14603at2759"/>
<evidence type="ECO:0000256" key="3">
    <source>
        <dbReference type="ARBA" id="ARBA00017689"/>
    </source>
</evidence>
<dbReference type="GO" id="GO:0033617">
    <property type="term" value="P:mitochondrial respiratory chain complex IV assembly"/>
    <property type="evidence" value="ECO:0007669"/>
    <property type="project" value="InterPro"/>
</dbReference>
<keyword evidence="8 9" id="KW-0472">Membrane</keyword>
<dbReference type="PANTHER" id="PTHR31586">
    <property type="entry name" value="CYTOCHROME C OXIDASE PROTEIN 20"/>
    <property type="match status" value="1"/>
</dbReference>
<evidence type="ECO:0000256" key="6">
    <source>
        <dbReference type="ARBA" id="ARBA00022989"/>
    </source>
</evidence>
<evidence type="ECO:0000313" key="10">
    <source>
        <dbReference type="EMBL" id="CAH1406856.1"/>
    </source>
</evidence>
<protein>
    <recommendedName>
        <fullName evidence="3">Cytochrome c oxidase assembly protein COX20, mitochondrial</fullName>
    </recommendedName>
</protein>
<dbReference type="Proteomes" id="UP001152798">
    <property type="component" value="Chromosome 7"/>
</dbReference>
<comment type="subcellular location">
    <subcellularLocation>
        <location evidence="1">Mitochondrion inner membrane</location>
    </subcellularLocation>
</comment>
<keyword evidence="11" id="KW-1185">Reference proteome</keyword>
<accession>A0A9P0MX15</accession>
<dbReference type="PANTHER" id="PTHR31586:SF1">
    <property type="entry name" value="CYTOCHROME C OXIDASE ASSEMBLY PROTEIN COX20, MITOCHONDRIAL"/>
    <property type="match status" value="1"/>
</dbReference>
<evidence type="ECO:0000256" key="8">
    <source>
        <dbReference type="ARBA" id="ARBA00023136"/>
    </source>
</evidence>
<evidence type="ECO:0000256" key="2">
    <source>
        <dbReference type="ARBA" id="ARBA00009575"/>
    </source>
</evidence>
<keyword evidence="7" id="KW-0496">Mitochondrion</keyword>
<dbReference type="EMBL" id="OV725083">
    <property type="protein sequence ID" value="CAH1406856.1"/>
    <property type="molecule type" value="Genomic_DNA"/>
</dbReference>
<dbReference type="GO" id="GO:0005743">
    <property type="term" value="C:mitochondrial inner membrane"/>
    <property type="evidence" value="ECO:0007669"/>
    <property type="project" value="UniProtKB-SubCell"/>
</dbReference>
<evidence type="ECO:0000256" key="9">
    <source>
        <dbReference type="SAM" id="Phobius"/>
    </source>
</evidence>
<dbReference type="AlphaFoldDB" id="A0A9P0MX15"/>
<dbReference type="InterPro" id="IPR022533">
    <property type="entry name" value="Cox20"/>
</dbReference>
<evidence type="ECO:0000256" key="7">
    <source>
        <dbReference type="ARBA" id="ARBA00023128"/>
    </source>
</evidence>
<dbReference type="Pfam" id="PF12597">
    <property type="entry name" value="Cox20"/>
    <property type="match status" value="1"/>
</dbReference>
<name>A0A9P0MX15_NEZVI</name>